<dbReference type="AlphaFoldDB" id="A0A1S7TK79"/>
<dbReference type="Proteomes" id="UP000192140">
    <property type="component" value="Unassembled WGS sequence"/>
</dbReference>
<dbReference type="EMBL" id="FCNP01000006">
    <property type="protein sequence ID" value="CVI55009.1"/>
    <property type="molecule type" value="Genomic_DNA"/>
</dbReference>
<sequence length="56" mass="6187">MPRATRATCARSARTSRWCGTAPARSAILVALRAVAAEKTNYRVKSQPEFYSGWIT</sequence>
<gene>
    <name evidence="1" type="ORF">AGR7A_Cc140094</name>
</gene>
<organism evidence="1 2">
    <name type="scientific">Agrobacterium deltaense NCPPB 1641</name>
    <dbReference type="NCBI Taxonomy" id="1183425"/>
    <lineage>
        <taxon>Bacteria</taxon>
        <taxon>Pseudomonadati</taxon>
        <taxon>Pseudomonadota</taxon>
        <taxon>Alphaproteobacteria</taxon>
        <taxon>Hyphomicrobiales</taxon>
        <taxon>Rhizobiaceae</taxon>
        <taxon>Rhizobium/Agrobacterium group</taxon>
        <taxon>Agrobacterium</taxon>
    </lineage>
</organism>
<protein>
    <submittedName>
        <fullName evidence="1">Uncharacterized protein</fullName>
    </submittedName>
</protein>
<evidence type="ECO:0000313" key="2">
    <source>
        <dbReference type="Proteomes" id="UP000192140"/>
    </source>
</evidence>
<reference evidence="1" key="1">
    <citation type="submission" date="2016-01" db="EMBL/GenBank/DDBJ databases">
        <authorList>
            <person name="Regsiter A."/>
            <person name="william w."/>
        </authorList>
    </citation>
    <scope>NUCLEOTIDE SEQUENCE</scope>
    <source>
        <strain evidence="1">NCPPB 1641</strain>
    </source>
</reference>
<accession>A0A1S7TK79</accession>
<evidence type="ECO:0000313" key="1">
    <source>
        <dbReference type="EMBL" id="CVI55009.1"/>
    </source>
</evidence>
<name>A0A1S7TK79_9HYPH</name>
<keyword evidence="2" id="KW-1185">Reference proteome</keyword>
<proteinExistence type="predicted"/>
<comment type="caution">
    <text evidence="1">The sequence shown here is derived from an EMBL/GenBank/DDBJ whole genome shotgun (WGS) entry which is preliminary data.</text>
</comment>